<sequence>MLLTSTVPGLTVFGTLVSDHTYDHQSAMVHPFLWALLHGLAVLLAATFQVVA</sequence>
<name>A0A919VLM5_9ACTN</name>
<dbReference type="AlphaFoldDB" id="A0A919VLM5"/>
<dbReference type="EMBL" id="BOQL01000024">
    <property type="protein sequence ID" value="GIM67894.1"/>
    <property type="molecule type" value="Genomic_DNA"/>
</dbReference>
<comment type="caution">
    <text evidence="2">The sequence shown here is derived from an EMBL/GenBank/DDBJ whole genome shotgun (WGS) entry which is preliminary data.</text>
</comment>
<evidence type="ECO:0000313" key="2">
    <source>
        <dbReference type="EMBL" id="GIM67894.1"/>
    </source>
</evidence>
<reference evidence="2" key="1">
    <citation type="submission" date="2021-03" db="EMBL/GenBank/DDBJ databases">
        <title>Whole genome shotgun sequence of Actinoplanes auranticolor NBRC 12245.</title>
        <authorList>
            <person name="Komaki H."/>
            <person name="Tamura T."/>
        </authorList>
    </citation>
    <scope>NUCLEOTIDE SEQUENCE</scope>
    <source>
        <strain evidence="2">NBRC 12245</strain>
    </source>
</reference>
<gene>
    <name evidence="2" type="ORF">Aau02nite_29280</name>
</gene>
<organism evidence="2 3">
    <name type="scientific">Actinoplanes auranticolor</name>
    <dbReference type="NCBI Taxonomy" id="47988"/>
    <lineage>
        <taxon>Bacteria</taxon>
        <taxon>Bacillati</taxon>
        <taxon>Actinomycetota</taxon>
        <taxon>Actinomycetes</taxon>
        <taxon>Micromonosporales</taxon>
        <taxon>Micromonosporaceae</taxon>
        <taxon>Actinoplanes</taxon>
    </lineage>
</organism>
<keyword evidence="1" id="KW-1133">Transmembrane helix</keyword>
<accession>A0A919VLM5</accession>
<keyword evidence="1" id="KW-0472">Membrane</keyword>
<evidence type="ECO:0000313" key="3">
    <source>
        <dbReference type="Proteomes" id="UP000681340"/>
    </source>
</evidence>
<evidence type="ECO:0000256" key="1">
    <source>
        <dbReference type="SAM" id="Phobius"/>
    </source>
</evidence>
<protein>
    <submittedName>
        <fullName evidence="2">Uncharacterized protein</fullName>
    </submittedName>
</protein>
<keyword evidence="3" id="KW-1185">Reference proteome</keyword>
<dbReference type="RefSeq" id="WP_246595144.1">
    <property type="nucleotide sequence ID" value="NZ_BAABEA010000008.1"/>
</dbReference>
<keyword evidence="1" id="KW-0812">Transmembrane</keyword>
<proteinExistence type="predicted"/>
<dbReference type="Proteomes" id="UP000681340">
    <property type="component" value="Unassembled WGS sequence"/>
</dbReference>
<feature type="transmembrane region" description="Helical" evidence="1">
    <location>
        <begin position="28"/>
        <end position="51"/>
    </location>
</feature>